<dbReference type="Pfam" id="PF08241">
    <property type="entry name" value="Methyltransf_11"/>
    <property type="match status" value="1"/>
</dbReference>
<reference evidence="2 3" key="1">
    <citation type="submission" date="2016-12" db="EMBL/GenBank/DDBJ databases">
        <authorList>
            <person name="Song W.-J."/>
            <person name="Kurnit D.M."/>
        </authorList>
    </citation>
    <scope>NUCLEOTIDE SEQUENCE [LARGE SCALE GENOMIC DNA]</scope>
    <source>
        <strain evidence="2 3">ATCC 49181</strain>
    </source>
</reference>
<dbReference type="Proteomes" id="UP000185062">
    <property type="component" value="Unassembled WGS sequence"/>
</dbReference>
<keyword evidence="2" id="KW-0808">Transferase</keyword>
<evidence type="ECO:0000313" key="2">
    <source>
        <dbReference type="EMBL" id="SIO36158.1"/>
    </source>
</evidence>
<gene>
    <name evidence="2" type="ORF">SAMN02743940_2117</name>
</gene>
<dbReference type="EMBL" id="FSRO01000001">
    <property type="protein sequence ID" value="SIO36158.1"/>
    <property type="molecule type" value="Genomic_DNA"/>
</dbReference>
<dbReference type="PANTHER" id="PTHR43861">
    <property type="entry name" value="TRANS-ACONITATE 2-METHYLTRANSFERASE-RELATED"/>
    <property type="match status" value="1"/>
</dbReference>
<dbReference type="AlphaFoldDB" id="A0A1N6IVX1"/>
<evidence type="ECO:0000259" key="1">
    <source>
        <dbReference type="Pfam" id="PF08241"/>
    </source>
</evidence>
<dbReference type="STRING" id="44575.SAMN05216419_10312"/>
<dbReference type="CDD" id="cd02440">
    <property type="entry name" value="AdoMet_MTases"/>
    <property type="match status" value="1"/>
</dbReference>
<feature type="domain" description="Methyltransferase type 11" evidence="1">
    <location>
        <begin position="55"/>
        <end position="156"/>
    </location>
</feature>
<dbReference type="RefSeq" id="WP_028461962.1">
    <property type="nucleotide sequence ID" value="NZ_FSRO01000001.1"/>
</dbReference>
<dbReference type="GO" id="GO:0032259">
    <property type="term" value="P:methylation"/>
    <property type="evidence" value="ECO:0007669"/>
    <property type="project" value="UniProtKB-KW"/>
</dbReference>
<proteinExistence type="predicted"/>
<dbReference type="eggNOG" id="COG2226">
    <property type="taxonomic scope" value="Bacteria"/>
</dbReference>
<name>A0A1N6IVX1_9PROT</name>
<protein>
    <submittedName>
        <fullName evidence="2">Methyltransferase domain-containing protein</fullName>
    </submittedName>
</protein>
<dbReference type="InterPro" id="IPR029063">
    <property type="entry name" value="SAM-dependent_MTases_sf"/>
</dbReference>
<keyword evidence="2" id="KW-0489">Methyltransferase</keyword>
<evidence type="ECO:0000313" key="3">
    <source>
        <dbReference type="Proteomes" id="UP000185062"/>
    </source>
</evidence>
<dbReference type="SUPFAM" id="SSF53335">
    <property type="entry name" value="S-adenosyl-L-methionine-dependent methyltransferases"/>
    <property type="match status" value="1"/>
</dbReference>
<dbReference type="InterPro" id="IPR013216">
    <property type="entry name" value="Methyltransf_11"/>
</dbReference>
<dbReference type="Gene3D" id="3.40.50.150">
    <property type="entry name" value="Vaccinia Virus protein VP39"/>
    <property type="match status" value="1"/>
</dbReference>
<dbReference type="GO" id="GO:0008757">
    <property type="term" value="F:S-adenosylmethionine-dependent methyltransferase activity"/>
    <property type="evidence" value="ECO:0007669"/>
    <property type="project" value="InterPro"/>
</dbReference>
<accession>A0A1N6IVX1</accession>
<organism evidence="2 3">
    <name type="scientific">Nitrosomonas cryotolerans ATCC 49181</name>
    <dbReference type="NCBI Taxonomy" id="1131553"/>
    <lineage>
        <taxon>Bacteria</taxon>
        <taxon>Pseudomonadati</taxon>
        <taxon>Pseudomonadota</taxon>
        <taxon>Betaproteobacteria</taxon>
        <taxon>Nitrosomonadales</taxon>
        <taxon>Nitrosomonadaceae</taxon>
        <taxon>Nitrosomonas</taxon>
    </lineage>
</organism>
<sequence length="296" mass="34166">MDIRTQACFTLSKKLMRPPTERTVNYDAYGDWRNDSLSKSWAAFSDSNITGKDVLDFGSGDGPMSLFLAQEKYPKKIVGVDINNIAIERAKKALTRAVLPDSVDVEFLLGSTDQLPVSDQSFDTLLAFDCLEHVMSPQLILRDWYRTLRPGGRCLIEWFPYKGPWGPHMEALIPVPWAHVIFGERAMFRTAEKIYDLPEFVPRHWDLDEQGNKKSNKWRAWSSFEEQAYINKLDIPTFQTLAHNVGFQIARHELHSFTGSRVRQKIGRMLMNTPFIGEYFVSYIIIELLRPKEDKN</sequence>
<keyword evidence="3" id="KW-1185">Reference proteome</keyword>